<keyword evidence="1" id="KW-0175">Coiled coil</keyword>
<keyword evidence="4" id="KW-1185">Reference proteome</keyword>
<evidence type="ECO:0000256" key="1">
    <source>
        <dbReference type="SAM" id="Coils"/>
    </source>
</evidence>
<feature type="region of interest" description="Disordered" evidence="2">
    <location>
        <begin position="168"/>
        <end position="193"/>
    </location>
</feature>
<dbReference type="Proteomes" id="UP001259659">
    <property type="component" value="Unassembled WGS sequence"/>
</dbReference>
<evidence type="ECO:0000256" key="2">
    <source>
        <dbReference type="SAM" id="MobiDB-lite"/>
    </source>
</evidence>
<evidence type="ECO:0000313" key="4">
    <source>
        <dbReference type="Proteomes" id="UP001259659"/>
    </source>
</evidence>
<feature type="compositionally biased region" description="Polar residues" evidence="2">
    <location>
        <begin position="174"/>
        <end position="193"/>
    </location>
</feature>
<gene>
    <name evidence="3" type="ORF">NDI56_03960</name>
</gene>
<reference evidence="3 4" key="1">
    <citation type="submission" date="2022-06" db="EMBL/GenBank/DDBJ databases">
        <title>Haloarcula sp. a new haloarchaeum isolate from saline soil.</title>
        <authorList>
            <person name="Strakova D."/>
            <person name="Galisteo C."/>
            <person name="Sanchez-Porro C."/>
            <person name="Ventosa A."/>
        </authorList>
    </citation>
    <scope>NUCLEOTIDE SEQUENCE [LARGE SCALE GENOMIC DNA]</scope>
    <source>
        <strain evidence="3 4">S1CR25-12</strain>
    </source>
</reference>
<accession>A0ABU2F9P5</accession>
<comment type="caution">
    <text evidence="3">The sequence shown here is derived from an EMBL/GenBank/DDBJ whole genome shotgun (WGS) entry which is preliminary data.</text>
</comment>
<dbReference type="RefSeq" id="WP_310918129.1">
    <property type="nucleotide sequence ID" value="NZ_JAMQON010000001.1"/>
</dbReference>
<organism evidence="3 4">
    <name type="scientific">Haloarcula saliterrae</name>
    <dbReference type="NCBI Taxonomy" id="2950534"/>
    <lineage>
        <taxon>Archaea</taxon>
        <taxon>Methanobacteriati</taxon>
        <taxon>Methanobacteriota</taxon>
        <taxon>Stenosarchaea group</taxon>
        <taxon>Halobacteria</taxon>
        <taxon>Halobacteriales</taxon>
        <taxon>Haloarculaceae</taxon>
        <taxon>Haloarcula</taxon>
    </lineage>
</organism>
<dbReference type="EMBL" id="JAMQON010000001">
    <property type="protein sequence ID" value="MDS0258565.1"/>
    <property type="molecule type" value="Genomic_DNA"/>
</dbReference>
<feature type="coiled-coil region" evidence="1">
    <location>
        <begin position="15"/>
        <end position="42"/>
    </location>
</feature>
<name>A0ABU2F9P5_9EURY</name>
<proteinExistence type="predicted"/>
<sequence>MTTFNDTEINFDDEEQRLQERIDELEAGADSLREQIQNIQSKGNDVPQAKRDALQQAVSEASTLSTHRKGVVWARDHAADSDDFPAWDEAADSITLGAPRARTIQRLQSDIQSAGDTQGSEQSLYIADAVVEAPFKDDGMADGELAGVVGQLHPWFLEWAEDRVDALMDPEGNVPSSAASPAEMSTPNSSTEE</sequence>
<evidence type="ECO:0000313" key="3">
    <source>
        <dbReference type="EMBL" id="MDS0258565.1"/>
    </source>
</evidence>
<evidence type="ECO:0008006" key="5">
    <source>
        <dbReference type="Google" id="ProtNLM"/>
    </source>
</evidence>
<protein>
    <recommendedName>
        <fullName evidence="5">Tail assembly chaperone</fullName>
    </recommendedName>
</protein>